<keyword evidence="2" id="KW-0238">DNA-binding</keyword>
<dbReference type="RefSeq" id="WP_119762746.1">
    <property type="nucleotide sequence ID" value="NZ_QYUM01000003.1"/>
</dbReference>
<reference evidence="2 3" key="1">
    <citation type="submission" date="2018-09" db="EMBL/GenBank/DDBJ databases">
        <authorList>
            <person name="Zhu H."/>
        </authorList>
    </citation>
    <scope>NUCLEOTIDE SEQUENCE [LARGE SCALE GENOMIC DNA]</scope>
    <source>
        <strain evidence="2 3">K2R01-6</strain>
    </source>
</reference>
<dbReference type="AlphaFoldDB" id="A0A418WLZ6"/>
<dbReference type="Proteomes" id="UP000286100">
    <property type="component" value="Unassembled WGS sequence"/>
</dbReference>
<dbReference type="Gene3D" id="2.10.260.10">
    <property type="match status" value="1"/>
</dbReference>
<organism evidence="2 3">
    <name type="scientific">Sphingomonas cavernae</name>
    <dbReference type="NCBI Taxonomy" id="2320861"/>
    <lineage>
        <taxon>Bacteria</taxon>
        <taxon>Pseudomonadati</taxon>
        <taxon>Pseudomonadota</taxon>
        <taxon>Alphaproteobacteria</taxon>
        <taxon>Sphingomonadales</taxon>
        <taxon>Sphingomonadaceae</taxon>
        <taxon>Sphingomonas</taxon>
    </lineage>
</organism>
<feature type="domain" description="SpoVT-AbrB" evidence="1">
    <location>
        <begin position="18"/>
        <end position="60"/>
    </location>
</feature>
<dbReference type="SUPFAM" id="SSF89447">
    <property type="entry name" value="AbrB/MazE/MraZ-like"/>
    <property type="match status" value="1"/>
</dbReference>
<sequence>MNHHRSVKAAHQLIARTFKSGNSMALRLPKALGFKVGEEVIITDNEDGTFSIRRADDDPSASLDALYGAFSKDFMAKGRGDIEQAERNWSEGRSRGGDA</sequence>
<proteinExistence type="predicted"/>
<protein>
    <submittedName>
        <fullName evidence="2">AbrB/MazE/SpoVT family DNA-binding domain-containing protein</fullName>
    </submittedName>
</protein>
<keyword evidence="3" id="KW-1185">Reference proteome</keyword>
<dbReference type="EMBL" id="QYUM01000003">
    <property type="protein sequence ID" value="RJF91033.1"/>
    <property type="molecule type" value="Genomic_DNA"/>
</dbReference>
<accession>A0A418WLZ6</accession>
<evidence type="ECO:0000313" key="2">
    <source>
        <dbReference type="EMBL" id="RJF91033.1"/>
    </source>
</evidence>
<evidence type="ECO:0000313" key="3">
    <source>
        <dbReference type="Proteomes" id="UP000286100"/>
    </source>
</evidence>
<gene>
    <name evidence="2" type="ORF">D3876_12855</name>
</gene>
<dbReference type="InterPro" id="IPR007159">
    <property type="entry name" value="SpoVT-AbrB_dom"/>
</dbReference>
<evidence type="ECO:0000259" key="1">
    <source>
        <dbReference type="SMART" id="SM00966"/>
    </source>
</evidence>
<dbReference type="SMART" id="SM00966">
    <property type="entry name" value="SpoVT_AbrB"/>
    <property type="match status" value="1"/>
</dbReference>
<dbReference type="InterPro" id="IPR037914">
    <property type="entry name" value="SpoVT-AbrB_sf"/>
</dbReference>
<comment type="caution">
    <text evidence="2">The sequence shown here is derived from an EMBL/GenBank/DDBJ whole genome shotgun (WGS) entry which is preliminary data.</text>
</comment>
<name>A0A418WLZ6_9SPHN</name>
<dbReference type="OrthoDB" id="7173678at2"/>
<dbReference type="GO" id="GO:0003677">
    <property type="term" value="F:DNA binding"/>
    <property type="evidence" value="ECO:0007669"/>
    <property type="project" value="UniProtKB-KW"/>
</dbReference>